<dbReference type="InterPro" id="IPR022719">
    <property type="entry name" value="Motility-assoc_prot_GldM_C"/>
</dbReference>
<evidence type="ECO:0000259" key="2">
    <source>
        <dbReference type="Pfam" id="PF21602"/>
    </source>
</evidence>
<name>A0A1I0Y5S9_9FLAO</name>
<dbReference type="AlphaFoldDB" id="A0A1I0Y5S9"/>
<dbReference type="STRING" id="498292.SAMN05660845_1526"/>
<dbReference type="Proteomes" id="UP000199604">
    <property type="component" value="Unassembled WGS sequence"/>
</dbReference>
<reference evidence="4" key="1">
    <citation type="submission" date="2016-10" db="EMBL/GenBank/DDBJ databases">
        <authorList>
            <person name="Varghese N."/>
            <person name="Submissions S."/>
        </authorList>
    </citation>
    <scope>NUCLEOTIDE SEQUENCE [LARGE SCALE GENOMIC DNA]</scope>
    <source>
        <strain evidence="4">DSM 21789</strain>
    </source>
</reference>
<organism evidence="3 4">
    <name type="scientific">Flavobacterium swingsii</name>
    <dbReference type="NCBI Taxonomy" id="498292"/>
    <lineage>
        <taxon>Bacteria</taxon>
        <taxon>Pseudomonadati</taxon>
        <taxon>Bacteroidota</taxon>
        <taxon>Flavobacteriia</taxon>
        <taxon>Flavobacteriales</taxon>
        <taxon>Flavobacteriaceae</taxon>
        <taxon>Flavobacterium</taxon>
    </lineage>
</organism>
<dbReference type="OrthoDB" id="1343429at2"/>
<accession>A0A1I0Y5S9</accession>
<dbReference type="Pfam" id="PF12080">
    <property type="entry name" value="GldM_4th"/>
    <property type="match status" value="1"/>
</dbReference>
<protein>
    <submittedName>
        <fullName evidence="3">GldM C-terminal domain-containing protein</fullName>
    </submittedName>
</protein>
<evidence type="ECO:0000259" key="1">
    <source>
        <dbReference type="Pfam" id="PF12080"/>
    </source>
</evidence>
<feature type="domain" description="Gliding motility-associated protein GldM C-terminal" evidence="1">
    <location>
        <begin position="109"/>
        <end position="199"/>
    </location>
</feature>
<dbReference type="InterPro" id="IPR048406">
    <property type="entry name" value="GldM_Ig-like-2"/>
</dbReference>
<evidence type="ECO:0000313" key="3">
    <source>
        <dbReference type="EMBL" id="SFB08649.1"/>
    </source>
</evidence>
<dbReference type="Pfam" id="PF21602">
    <property type="entry name" value="GldM_3rd"/>
    <property type="match status" value="1"/>
</dbReference>
<proteinExistence type="predicted"/>
<dbReference type="RefSeq" id="WP_091475690.1">
    <property type="nucleotide sequence ID" value="NZ_FOJT01000004.1"/>
</dbReference>
<evidence type="ECO:0000313" key="4">
    <source>
        <dbReference type="Proteomes" id="UP000199604"/>
    </source>
</evidence>
<dbReference type="EMBL" id="FOJT01000004">
    <property type="protein sequence ID" value="SFB08649.1"/>
    <property type="molecule type" value="Genomic_DNA"/>
</dbReference>
<sequence>MKKLLFLLLFPIVVFPQNDSISPVKKGNISVVSADRMNVVYRGIQNPISIAVNNAKSYKITGDGVSQNEDGKYVLRAGAGTETKVIVEIEKLDGAKVTEEHIFRIKGLPKPIGTLNDEYSTNGSVLRFTKEELKKAIVNYKMIDFLFNINPEVTQFNLSINNKSITVEGNKFNNEALKIINSAKKRDYLIISNIKTNYMSPEACFPRSPAPISFKVVN</sequence>
<keyword evidence="4" id="KW-1185">Reference proteome</keyword>
<feature type="domain" description="Gliding motility-associated protein GldM second immunoglobulin-like" evidence="2">
    <location>
        <begin position="31"/>
        <end position="106"/>
    </location>
</feature>
<gene>
    <name evidence="3" type="ORF">SAMN05660845_1526</name>
</gene>